<dbReference type="Gene3D" id="3.20.20.60">
    <property type="entry name" value="Phosphoenolpyruvate-binding domains"/>
    <property type="match status" value="1"/>
</dbReference>
<comment type="similarity">
    <text evidence="1">Belongs to the HpcH/HpaI aldolase family.</text>
</comment>
<dbReference type="InterPro" id="IPR050251">
    <property type="entry name" value="HpcH-HpaI_aldolase"/>
</dbReference>
<keyword evidence="3 5" id="KW-0456">Lyase</keyword>
<evidence type="ECO:0000256" key="1">
    <source>
        <dbReference type="ARBA" id="ARBA00005568"/>
    </source>
</evidence>
<gene>
    <name evidence="5" type="ORF">NRE15_00660</name>
</gene>
<name>A0ABY5P6P3_9LACT</name>
<dbReference type="SUPFAM" id="SSF51621">
    <property type="entry name" value="Phosphoenolpyruvate/pyruvate domain"/>
    <property type="match status" value="1"/>
</dbReference>
<dbReference type="PANTHER" id="PTHR30502">
    <property type="entry name" value="2-KETO-3-DEOXY-L-RHAMNONATE ALDOLASE"/>
    <property type="match status" value="1"/>
</dbReference>
<feature type="domain" description="HpcH/HpaI aldolase/citrate lyase" evidence="4">
    <location>
        <begin position="19"/>
        <end position="247"/>
    </location>
</feature>
<organism evidence="5 6">
    <name type="scientific">Fundicoccus culcitae</name>
    <dbReference type="NCBI Taxonomy" id="2969821"/>
    <lineage>
        <taxon>Bacteria</taxon>
        <taxon>Bacillati</taxon>
        <taxon>Bacillota</taxon>
        <taxon>Bacilli</taxon>
        <taxon>Lactobacillales</taxon>
        <taxon>Aerococcaceae</taxon>
        <taxon>Fundicoccus</taxon>
    </lineage>
</organism>
<evidence type="ECO:0000313" key="6">
    <source>
        <dbReference type="Proteomes" id="UP001315967"/>
    </source>
</evidence>
<evidence type="ECO:0000259" key="4">
    <source>
        <dbReference type="Pfam" id="PF03328"/>
    </source>
</evidence>
<dbReference type="EMBL" id="CP102453">
    <property type="protein sequence ID" value="UUX34214.1"/>
    <property type="molecule type" value="Genomic_DNA"/>
</dbReference>
<dbReference type="GO" id="GO:0016829">
    <property type="term" value="F:lyase activity"/>
    <property type="evidence" value="ECO:0007669"/>
    <property type="project" value="UniProtKB-KW"/>
</dbReference>
<dbReference type="InterPro" id="IPR015813">
    <property type="entry name" value="Pyrv/PenolPyrv_kinase-like_dom"/>
</dbReference>
<evidence type="ECO:0000313" key="5">
    <source>
        <dbReference type="EMBL" id="UUX34214.1"/>
    </source>
</evidence>
<reference evidence="5 6" key="1">
    <citation type="submission" date="2022-08" db="EMBL/GenBank/DDBJ databases">
        <title>Aerococcaceae sp. nov isolated from spoiled eye mask.</title>
        <authorList>
            <person name="Zhou G."/>
            <person name="Xie X.-B."/>
            <person name="Shi Q.-S."/>
            <person name="Wang Y.-S."/>
            <person name="Wen X."/>
            <person name="Peng H."/>
            <person name="Yang X.-J."/>
            <person name="Tao H.-B."/>
            <person name="Huang X.-M."/>
        </authorList>
    </citation>
    <scope>NUCLEOTIDE SEQUENCE [LARGE SCALE GENOMIC DNA]</scope>
    <source>
        <strain evidence="6">DM20194951</strain>
    </source>
</reference>
<dbReference type="PANTHER" id="PTHR30502:SF0">
    <property type="entry name" value="PHOSPHOENOLPYRUVATE CARBOXYLASE FAMILY PROTEIN"/>
    <property type="match status" value="1"/>
</dbReference>
<dbReference type="Proteomes" id="UP001315967">
    <property type="component" value="Chromosome"/>
</dbReference>
<dbReference type="Pfam" id="PF03328">
    <property type="entry name" value="HpcH_HpaI"/>
    <property type="match status" value="1"/>
</dbReference>
<accession>A0ABY5P6P3</accession>
<keyword evidence="6" id="KW-1185">Reference proteome</keyword>
<proteinExistence type="inferred from homology"/>
<protein>
    <submittedName>
        <fullName evidence="5">Aldolase/citrate lyase family protein</fullName>
    </submittedName>
</protein>
<sequence length="257" mass="28218">MKNLLKEKMLNGQNVLGTFHEIGSATAVEVLAYAGLDYVLIDTEHGPFDVEKVQEYSRSAKLAGTTPLVRVKDGQRNSVLKMLDVGAMGLVIPNIKTIDEVKEIVNYGKYFPLGNRGVAPTSGSNFWMTDYAQQGLDHYFEVSNNETLIIPQCETVESLEIIEDIANLEGVDGIFVGPYDLSTALGKPGQFDDEEVVQAIQRILDACKAANKFSFIYAGSEEDVKHRFAQGYQSVTFGMDAIHLANAVKGIVSRVMD</sequence>
<dbReference type="InterPro" id="IPR040442">
    <property type="entry name" value="Pyrv_kinase-like_dom_sf"/>
</dbReference>
<dbReference type="InterPro" id="IPR005000">
    <property type="entry name" value="Aldolase/citrate-lyase_domain"/>
</dbReference>
<dbReference type="RefSeq" id="WP_313793717.1">
    <property type="nucleotide sequence ID" value="NZ_CP102453.1"/>
</dbReference>
<keyword evidence="2" id="KW-0479">Metal-binding</keyword>
<evidence type="ECO:0000256" key="2">
    <source>
        <dbReference type="ARBA" id="ARBA00022723"/>
    </source>
</evidence>
<evidence type="ECO:0000256" key="3">
    <source>
        <dbReference type="ARBA" id="ARBA00023239"/>
    </source>
</evidence>